<reference evidence="2" key="1">
    <citation type="journal article" date="2020" name="Stud. Mycol.">
        <title>101 Dothideomycetes genomes: a test case for predicting lifestyles and emergence of pathogens.</title>
        <authorList>
            <person name="Haridas S."/>
            <person name="Albert R."/>
            <person name="Binder M."/>
            <person name="Bloem J."/>
            <person name="Labutti K."/>
            <person name="Salamov A."/>
            <person name="Andreopoulos B."/>
            <person name="Baker S."/>
            <person name="Barry K."/>
            <person name="Bills G."/>
            <person name="Bluhm B."/>
            <person name="Cannon C."/>
            <person name="Castanera R."/>
            <person name="Culley D."/>
            <person name="Daum C."/>
            <person name="Ezra D."/>
            <person name="Gonzalez J."/>
            <person name="Henrissat B."/>
            <person name="Kuo A."/>
            <person name="Liang C."/>
            <person name="Lipzen A."/>
            <person name="Lutzoni F."/>
            <person name="Magnuson J."/>
            <person name="Mondo S."/>
            <person name="Nolan M."/>
            <person name="Ohm R."/>
            <person name="Pangilinan J."/>
            <person name="Park H.-J."/>
            <person name="Ramirez L."/>
            <person name="Alfaro M."/>
            <person name="Sun H."/>
            <person name="Tritt A."/>
            <person name="Yoshinaga Y."/>
            <person name="Zwiers L.-H."/>
            <person name="Turgeon B."/>
            <person name="Goodwin S."/>
            <person name="Spatafora J."/>
            <person name="Crous P."/>
            <person name="Grigoriev I."/>
        </authorList>
    </citation>
    <scope>NUCLEOTIDE SEQUENCE</scope>
    <source>
        <strain evidence="2">HMLAC05119</strain>
    </source>
</reference>
<accession>A0A6A5QS42</accession>
<dbReference type="EMBL" id="ML979134">
    <property type="protein sequence ID" value="KAF1917456.1"/>
    <property type="molecule type" value="Genomic_DNA"/>
</dbReference>
<keyword evidence="3" id="KW-1185">Reference proteome</keyword>
<protein>
    <submittedName>
        <fullName evidence="2">Uncharacterized protein</fullName>
    </submittedName>
</protein>
<feature type="region of interest" description="Disordered" evidence="1">
    <location>
        <begin position="1"/>
        <end position="27"/>
    </location>
</feature>
<evidence type="ECO:0000313" key="3">
    <source>
        <dbReference type="Proteomes" id="UP000800096"/>
    </source>
</evidence>
<proteinExistence type="predicted"/>
<evidence type="ECO:0000313" key="2">
    <source>
        <dbReference type="EMBL" id="KAF1917456.1"/>
    </source>
</evidence>
<dbReference type="AlphaFoldDB" id="A0A6A5QS42"/>
<sequence length="87" mass="8650">MREGMLWSGGERAEGGGGQSAGRKAKSARRAAAGLEVVSSREQVGEAAGSGCAERGWACSIIALSISISALALTPCCTQLAQVAGPS</sequence>
<gene>
    <name evidence="2" type="ORF">BDU57DRAFT_513726</name>
</gene>
<name>A0A6A5QS42_AMPQU</name>
<organism evidence="2 3">
    <name type="scientific">Ampelomyces quisqualis</name>
    <name type="common">Powdery mildew agent</name>
    <dbReference type="NCBI Taxonomy" id="50730"/>
    <lineage>
        <taxon>Eukaryota</taxon>
        <taxon>Fungi</taxon>
        <taxon>Dikarya</taxon>
        <taxon>Ascomycota</taxon>
        <taxon>Pezizomycotina</taxon>
        <taxon>Dothideomycetes</taxon>
        <taxon>Pleosporomycetidae</taxon>
        <taxon>Pleosporales</taxon>
        <taxon>Pleosporineae</taxon>
        <taxon>Phaeosphaeriaceae</taxon>
        <taxon>Ampelomyces</taxon>
    </lineage>
</organism>
<evidence type="ECO:0000256" key="1">
    <source>
        <dbReference type="SAM" id="MobiDB-lite"/>
    </source>
</evidence>
<dbReference type="Proteomes" id="UP000800096">
    <property type="component" value="Unassembled WGS sequence"/>
</dbReference>